<protein>
    <recommendedName>
        <fullName evidence="6">Aminotransferase class I/classII large domain-containing protein</fullName>
    </recommendedName>
</protein>
<evidence type="ECO:0000256" key="3">
    <source>
        <dbReference type="ARBA" id="ARBA00022898"/>
    </source>
</evidence>
<reference evidence="7" key="1">
    <citation type="submission" date="2007-06" db="EMBL/GenBank/DDBJ databases">
        <title>Full length cDNA sequences from Sitka Spruce (Picea sitchensis).</title>
        <authorList>
            <person name="Ralph S.G."/>
            <person name="Chun H.E."/>
            <person name="Liao N."/>
            <person name="Ali J."/>
            <person name="Reid K."/>
            <person name="Kolosova N."/>
            <person name="Cooper N."/>
            <person name="Cullis C."/>
            <person name="Jancsik S."/>
            <person name="Moore R."/>
            <person name="Mayo M."/>
            <person name="Wagner S."/>
            <person name="Holt R.A."/>
            <person name="Jones S.J.M."/>
            <person name="Marra M.A."/>
            <person name="Ritland C.E."/>
            <person name="Ritland K."/>
            <person name="Bohlmann J."/>
        </authorList>
    </citation>
    <scope>NUCLEOTIDE SEQUENCE</scope>
    <source>
        <tissue evidence="7">Green portion of the leader tissue</tissue>
    </source>
</reference>
<dbReference type="NCBIfam" id="TIGR01265">
    <property type="entry name" value="tyr_nico_aTase"/>
    <property type="match status" value="1"/>
</dbReference>
<dbReference type="Gene3D" id="3.40.640.10">
    <property type="entry name" value="Type I PLP-dependent aspartate aminotransferase-like (Major domain)"/>
    <property type="match status" value="1"/>
</dbReference>
<proteinExistence type="evidence at transcript level"/>
<sequence length="403" mass="44539">MGCSHNMLGIRGVLDYVMSHLNPDGKSKIPLGHGDPSAFECFRTSIHVEDALIEAIRTGKYNGYSPADGLPQSRRVVADYLSRGFPYKLSEDDVYLTCGCSQAIDLALSVLAREGANILLPRPGFPQYEALMAYKGIEARHYDLVPERGWEVDLDQLDAIADSNTVAMVIINPSNPCGTVFTHDHLAKVAETAKRLGLLIISDEVYAHIVFGEKPFIPMGFFASTVPVLTLGSISKKWMVPGWRLGWLVTCDPHGILRKSQIIEGIKKLLNIVVDPSTIAQAALPQIIKKTTEDFDQQTLQLLSQAADICYDRIQKLNVLYCPAKPQGSMFVMVKINISSFVDIRDDIEFSAMLSKEESVIVLQGSPIGLKNWIRVTFAISPSVLEEGLDRITAFCMRHAKNT</sequence>
<dbReference type="InterPro" id="IPR004839">
    <property type="entry name" value="Aminotransferase_I/II_large"/>
</dbReference>
<dbReference type="PIRSF" id="PIRSF000517">
    <property type="entry name" value="Tyr_transaminase"/>
    <property type="match status" value="1"/>
</dbReference>
<accession>B8LLE0</accession>
<feature type="modified residue" description="N6-(pyridoxal phosphate)lysine" evidence="5">
    <location>
        <position position="236"/>
    </location>
</feature>
<dbReference type="InterPro" id="IPR015421">
    <property type="entry name" value="PyrdxlP-dep_Trfase_major"/>
</dbReference>
<dbReference type="PANTHER" id="PTHR45744">
    <property type="entry name" value="TYROSINE AMINOTRANSFERASE"/>
    <property type="match status" value="1"/>
</dbReference>
<evidence type="ECO:0000256" key="5">
    <source>
        <dbReference type="PIRSR" id="PIRSR000517-1"/>
    </source>
</evidence>
<dbReference type="PANTHER" id="PTHR45744:SF11">
    <property type="entry name" value="TYROSINE AMINOTRANSFERASE"/>
    <property type="match status" value="1"/>
</dbReference>
<dbReference type="SUPFAM" id="SSF53383">
    <property type="entry name" value="PLP-dependent transferases"/>
    <property type="match status" value="1"/>
</dbReference>
<dbReference type="Pfam" id="PF00155">
    <property type="entry name" value="Aminotran_1_2"/>
    <property type="match status" value="1"/>
</dbReference>
<evidence type="ECO:0000256" key="2">
    <source>
        <dbReference type="ARBA" id="ARBA00007441"/>
    </source>
</evidence>
<dbReference type="InterPro" id="IPR015422">
    <property type="entry name" value="PyrdxlP-dep_Trfase_small"/>
</dbReference>
<dbReference type="GO" id="GO:0030170">
    <property type="term" value="F:pyridoxal phosphate binding"/>
    <property type="evidence" value="ECO:0007669"/>
    <property type="project" value="InterPro"/>
</dbReference>
<dbReference type="InterPro" id="IPR015424">
    <property type="entry name" value="PyrdxlP-dep_Trfase"/>
</dbReference>
<dbReference type="GO" id="GO:0006572">
    <property type="term" value="P:L-tyrosine catabolic process"/>
    <property type="evidence" value="ECO:0007669"/>
    <property type="project" value="TreeGrafter"/>
</dbReference>
<feature type="domain" description="Aminotransferase class I/classII large" evidence="6">
    <location>
        <begin position="27"/>
        <end position="392"/>
    </location>
</feature>
<evidence type="ECO:0000313" key="7">
    <source>
        <dbReference type="EMBL" id="ABR16470.1"/>
    </source>
</evidence>
<dbReference type="FunFam" id="3.40.640.10:FF:000048">
    <property type="entry name" value="tyrosine aminotransferase"/>
    <property type="match status" value="1"/>
</dbReference>
<dbReference type="Gene3D" id="3.90.1150.10">
    <property type="entry name" value="Aspartate Aminotransferase, domain 1"/>
    <property type="match status" value="1"/>
</dbReference>
<comment type="cofactor">
    <cofactor evidence="1 4 5">
        <name>pyridoxal 5'-phosphate</name>
        <dbReference type="ChEBI" id="CHEBI:597326"/>
    </cofactor>
</comment>
<evidence type="ECO:0000256" key="4">
    <source>
        <dbReference type="PIRNR" id="PIRNR000517"/>
    </source>
</evidence>
<keyword evidence="3 4" id="KW-0663">Pyridoxal phosphate</keyword>
<dbReference type="AlphaFoldDB" id="B8LLE0"/>
<evidence type="ECO:0000256" key="1">
    <source>
        <dbReference type="ARBA" id="ARBA00001933"/>
    </source>
</evidence>
<dbReference type="CDD" id="cd00609">
    <property type="entry name" value="AAT_like"/>
    <property type="match status" value="1"/>
</dbReference>
<dbReference type="EMBL" id="EF676573">
    <property type="protein sequence ID" value="ABR16470.1"/>
    <property type="molecule type" value="mRNA"/>
</dbReference>
<dbReference type="GO" id="GO:0004838">
    <property type="term" value="F:L-tyrosine-2-oxoglutarate transaminase activity"/>
    <property type="evidence" value="ECO:0007669"/>
    <property type="project" value="TreeGrafter"/>
</dbReference>
<name>B8LLE0_PICSI</name>
<organism evidence="7">
    <name type="scientific">Picea sitchensis</name>
    <name type="common">Sitka spruce</name>
    <name type="synonym">Pinus sitchensis</name>
    <dbReference type="NCBI Taxonomy" id="3332"/>
    <lineage>
        <taxon>Eukaryota</taxon>
        <taxon>Viridiplantae</taxon>
        <taxon>Streptophyta</taxon>
        <taxon>Embryophyta</taxon>
        <taxon>Tracheophyta</taxon>
        <taxon>Spermatophyta</taxon>
        <taxon>Pinopsida</taxon>
        <taxon>Pinidae</taxon>
        <taxon>Conifers I</taxon>
        <taxon>Pinales</taxon>
        <taxon>Pinaceae</taxon>
        <taxon>Picea</taxon>
    </lineage>
</organism>
<dbReference type="InterPro" id="IPR005958">
    <property type="entry name" value="TyrNic_aminoTrfase"/>
</dbReference>
<comment type="similarity">
    <text evidence="2 4">Belongs to the class-I pyridoxal-phosphate-dependent aminotransferase family.</text>
</comment>
<evidence type="ECO:0000259" key="6">
    <source>
        <dbReference type="Pfam" id="PF00155"/>
    </source>
</evidence>